<evidence type="ECO:0000313" key="2">
    <source>
        <dbReference type="Proteomes" id="UP001162483"/>
    </source>
</evidence>
<reference evidence="1" key="1">
    <citation type="submission" date="2023-05" db="EMBL/GenBank/DDBJ databases">
        <authorList>
            <person name="Stuckert A."/>
        </authorList>
    </citation>
    <scope>NUCLEOTIDE SEQUENCE</scope>
</reference>
<comment type="caution">
    <text evidence="1">The sequence shown here is derived from an EMBL/GenBank/DDBJ whole genome shotgun (WGS) entry which is preliminary data.</text>
</comment>
<protein>
    <submittedName>
        <fullName evidence="1">Uncharacterized protein</fullName>
    </submittedName>
</protein>
<feature type="non-terminal residue" evidence="1">
    <location>
        <position position="88"/>
    </location>
</feature>
<evidence type="ECO:0000313" key="1">
    <source>
        <dbReference type="EMBL" id="CAI9606297.1"/>
    </source>
</evidence>
<proteinExistence type="predicted"/>
<name>A0ABN9GA60_9NEOB</name>
<accession>A0ABN9GA60</accession>
<sequence>MVRSEFGVTNMKAWIHPALYQWFRLVMVSWCGGSILPCISGSGWWCHGVVDPSCLVSMVQAGGWWCHGVVDPSCLVSIVQAGGGGGVM</sequence>
<dbReference type="EMBL" id="CATNWA010018262">
    <property type="protein sequence ID" value="CAI9606297.1"/>
    <property type="molecule type" value="Genomic_DNA"/>
</dbReference>
<dbReference type="Proteomes" id="UP001162483">
    <property type="component" value="Unassembled WGS sequence"/>
</dbReference>
<gene>
    <name evidence="1" type="ORF">SPARVUS_LOCUS13751261</name>
</gene>
<organism evidence="1 2">
    <name type="scientific">Staurois parvus</name>
    <dbReference type="NCBI Taxonomy" id="386267"/>
    <lineage>
        <taxon>Eukaryota</taxon>
        <taxon>Metazoa</taxon>
        <taxon>Chordata</taxon>
        <taxon>Craniata</taxon>
        <taxon>Vertebrata</taxon>
        <taxon>Euteleostomi</taxon>
        <taxon>Amphibia</taxon>
        <taxon>Batrachia</taxon>
        <taxon>Anura</taxon>
        <taxon>Neobatrachia</taxon>
        <taxon>Ranoidea</taxon>
        <taxon>Ranidae</taxon>
        <taxon>Staurois</taxon>
    </lineage>
</organism>
<keyword evidence="2" id="KW-1185">Reference proteome</keyword>